<evidence type="ECO:0000313" key="3">
    <source>
        <dbReference type="EMBL" id="UXN71677.1"/>
    </source>
</evidence>
<dbReference type="Proteomes" id="UP001061862">
    <property type="component" value="Chromosome"/>
</dbReference>
<dbReference type="RefSeq" id="WP_262171335.1">
    <property type="nucleotide sequence ID" value="NZ_CP104965.1"/>
</dbReference>
<feature type="transmembrane region" description="Helical" evidence="2">
    <location>
        <begin position="35"/>
        <end position="55"/>
    </location>
</feature>
<keyword evidence="2" id="KW-1133">Transmembrane helix</keyword>
<feature type="region of interest" description="Disordered" evidence="1">
    <location>
        <begin position="1"/>
        <end position="30"/>
    </location>
</feature>
<protein>
    <recommendedName>
        <fullName evidence="5">Type 4 secretion system PilS N-terminal domain-containing protein</fullName>
    </recommendedName>
</protein>
<sequence>MQDTWTLGGVSKEEPATASSPGTQKPPRQPVTGRVLSFVVGLVGVAAIAAAGWVYTETQRDIARISTDIAQIRLSLALYGQQGTTAPAAAPASNDGALRDLANRLAILEQNWRSGTAPAALPAVPAAPDAAPTGPAASAANADCLPDGMRILVSAGDSYPICNNTAKVDIAVVDNGFITLAGGTTIASGATIPLPDSTCNISVMSSGDGGTTGFAEIRVKC</sequence>
<dbReference type="EMBL" id="CP104965">
    <property type="protein sequence ID" value="UXN71677.1"/>
    <property type="molecule type" value="Genomic_DNA"/>
</dbReference>
<name>A0ABY6CHG5_9HYPH</name>
<evidence type="ECO:0000313" key="4">
    <source>
        <dbReference type="Proteomes" id="UP001061862"/>
    </source>
</evidence>
<evidence type="ECO:0000256" key="1">
    <source>
        <dbReference type="SAM" id="MobiDB-lite"/>
    </source>
</evidence>
<organism evidence="3 4">
    <name type="scientific">Devosia neptuniae</name>
    <dbReference type="NCBI Taxonomy" id="191302"/>
    <lineage>
        <taxon>Bacteria</taxon>
        <taxon>Pseudomonadati</taxon>
        <taxon>Pseudomonadota</taxon>
        <taxon>Alphaproteobacteria</taxon>
        <taxon>Hyphomicrobiales</taxon>
        <taxon>Devosiaceae</taxon>
        <taxon>Devosia</taxon>
    </lineage>
</organism>
<keyword evidence="4" id="KW-1185">Reference proteome</keyword>
<keyword evidence="2" id="KW-0812">Transmembrane</keyword>
<evidence type="ECO:0008006" key="5">
    <source>
        <dbReference type="Google" id="ProtNLM"/>
    </source>
</evidence>
<evidence type="ECO:0000256" key="2">
    <source>
        <dbReference type="SAM" id="Phobius"/>
    </source>
</evidence>
<gene>
    <name evidence="3" type="ORF">N8A98_11030</name>
</gene>
<accession>A0ABY6CHG5</accession>
<proteinExistence type="predicted"/>
<reference evidence="3 4" key="1">
    <citation type="submission" date="2022-09" db="EMBL/GenBank/DDBJ databases">
        <title>Interaction between co-microsymbionts with complementary sets of symbiotic genes in legume-rhizobium systems.</title>
        <authorList>
            <person name="Safronova V."/>
            <person name="Sazanova A."/>
            <person name="Afonin A."/>
            <person name="Chirak E."/>
        </authorList>
    </citation>
    <scope>NUCLEOTIDE SEQUENCE [LARGE SCALE GENOMIC DNA]</scope>
    <source>
        <strain evidence="3 4">A18/4-1</strain>
    </source>
</reference>
<keyword evidence="2" id="KW-0472">Membrane</keyword>